<gene>
    <name evidence="2" type="ORF">GCM10010451_32520</name>
</gene>
<evidence type="ECO:0008006" key="4">
    <source>
        <dbReference type="Google" id="ProtNLM"/>
    </source>
</evidence>
<reference evidence="3" key="1">
    <citation type="journal article" date="2019" name="Int. J. Syst. Evol. Microbiol.">
        <title>The Global Catalogue of Microorganisms (GCM) 10K type strain sequencing project: providing services to taxonomists for standard genome sequencing and annotation.</title>
        <authorList>
            <consortium name="The Broad Institute Genomics Platform"/>
            <consortium name="The Broad Institute Genome Sequencing Center for Infectious Disease"/>
            <person name="Wu L."/>
            <person name="Ma J."/>
        </authorList>
    </citation>
    <scope>NUCLEOTIDE SEQUENCE [LARGE SCALE GENOMIC DNA]</scope>
    <source>
        <strain evidence="3">JCM 9095</strain>
    </source>
</reference>
<accession>A0ABP6PM72</accession>
<protein>
    <recommendedName>
        <fullName evidence="4">Knr4/Smi1-like domain-containing protein</fullName>
    </recommendedName>
</protein>
<evidence type="ECO:0000256" key="1">
    <source>
        <dbReference type="SAM" id="MobiDB-lite"/>
    </source>
</evidence>
<evidence type="ECO:0000313" key="2">
    <source>
        <dbReference type="EMBL" id="GAA3180853.1"/>
    </source>
</evidence>
<keyword evidence="3" id="KW-1185">Reference proteome</keyword>
<name>A0ABP6PM72_9ACTN</name>
<sequence length="251" mass="27866">MHQRRPGTHEEIEGFYCPGVDAWLGIASRRQRIRPGDGEQPPRVDQSTPWVRGVEDPDTVRSHCQGECVVLEERIQELWAQADRIGRPVVAHRNPGVSAEFLEQCFGVSVPHDVAVWFGWCNGIAYHPNQTQDEAALVPGYEPLTAEESAALRGEYPEDPVLGSRWFPVLGTGGGDFYAVTENRETKCSPVVSVMIGEATRIAANSLDELLDIFIECFDSGIFYNDADGSFQADDERWIELEESAVSDGRS</sequence>
<dbReference type="EMBL" id="BAAAUH010000022">
    <property type="protein sequence ID" value="GAA3180853.1"/>
    <property type="molecule type" value="Genomic_DNA"/>
</dbReference>
<comment type="caution">
    <text evidence="2">The sequence shown here is derived from an EMBL/GenBank/DDBJ whole genome shotgun (WGS) entry which is preliminary data.</text>
</comment>
<feature type="region of interest" description="Disordered" evidence="1">
    <location>
        <begin position="32"/>
        <end position="58"/>
    </location>
</feature>
<proteinExistence type="predicted"/>
<evidence type="ECO:0000313" key="3">
    <source>
        <dbReference type="Proteomes" id="UP001501866"/>
    </source>
</evidence>
<organism evidence="2 3">
    <name type="scientific">Streptomyces virens</name>
    <dbReference type="NCBI Taxonomy" id="285572"/>
    <lineage>
        <taxon>Bacteria</taxon>
        <taxon>Bacillati</taxon>
        <taxon>Actinomycetota</taxon>
        <taxon>Actinomycetes</taxon>
        <taxon>Kitasatosporales</taxon>
        <taxon>Streptomycetaceae</taxon>
        <taxon>Streptomyces</taxon>
    </lineage>
</organism>
<dbReference type="Proteomes" id="UP001501866">
    <property type="component" value="Unassembled WGS sequence"/>
</dbReference>